<feature type="transmembrane region" description="Helical" evidence="7">
    <location>
        <begin position="135"/>
        <end position="155"/>
    </location>
</feature>
<feature type="transmembrane region" description="Helical" evidence="7">
    <location>
        <begin position="388"/>
        <end position="410"/>
    </location>
</feature>
<feature type="transmembrane region" description="Helical" evidence="7">
    <location>
        <begin position="349"/>
        <end position="367"/>
    </location>
</feature>
<feature type="transmembrane region" description="Helical" evidence="7">
    <location>
        <begin position="194"/>
        <end position="212"/>
    </location>
</feature>
<evidence type="ECO:0000256" key="2">
    <source>
        <dbReference type="ARBA" id="ARBA00022448"/>
    </source>
</evidence>
<feature type="transmembrane region" description="Helical" evidence="7">
    <location>
        <begin position="255"/>
        <end position="277"/>
    </location>
</feature>
<comment type="subcellular location">
    <subcellularLocation>
        <location evidence="1">Cell membrane</location>
        <topology evidence="1">Multi-pass membrane protein</topology>
    </subcellularLocation>
</comment>
<feature type="transmembrane region" description="Helical" evidence="7">
    <location>
        <begin position="416"/>
        <end position="438"/>
    </location>
</feature>
<keyword evidence="2" id="KW-0813">Transport</keyword>
<dbReference type="InterPro" id="IPR036259">
    <property type="entry name" value="MFS_trans_sf"/>
</dbReference>
<evidence type="ECO:0000256" key="7">
    <source>
        <dbReference type="SAM" id="Phobius"/>
    </source>
</evidence>
<gene>
    <name evidence="9" type="ORF">M0638_22820</name>
</gene>
<dbReference type="SUPFAM" id="SSF103473">
    <property type="entry name" value="MFS general substrate transporter"/>
    <property type="match status" value="1"/>
</dbReference>
<dbReference type="InterPro" id="IPR011701">
    <property type="entry name" value="MFS"/>
</dbReference>
<evidence type="ECO:0000256" key="5">
    <source>
        <dbReference type="ARBA" id="ARBA00022989"/>
    </source>
</evidence>
<evidence type="ECO:0000256" key="4">
    <source>
        <dbReference type="ARBA" id="ARBA00022692"/>
    </source>
</evidence>
<keyword evidence="5 7" id="KW-1133">Transmembrane helix</keyword>
<comment type="caution">
    <text evidence="9">The sequence shown here is derived from an EMBL/GenBank/DDBJ whole genome shotgun (WGS) entry which is preliminary data.</text>
</comment>
<keyword evidence="3" id="KW-1003">Cell membrane</keyword>
<feature type="transmembrane region" description="Helical" evidence="7">
    <location>
        <begin position="43"/>
        <end position="61"/>
    </location>
</feature>
<feature type="transmembrane region" description="Helical" evidence="7">
    <location>
        <begin position="161"/>
        <end position="182"/>
    </location>
</feature>
<evidence type="ECO:0000313" key="9">
    <source>
        <dbReference type="EMBL" id="MCK8787210.1"/>
    </source>
</evidence>
<accession>A0A9X1YCH4</accession>
<proteinExistence type="predicted"/>
<dbReference type="InterPro" id="IPR020846">
    <property type="entry name" value="MFS_dom"/>
</dbReference>
<evidence type="ECO:0000256" key="6">
    <source>
        <dbReference type="ARBA" id="ARBA00023136"/>
    </source>
</evidence>
<dbReference type="Proteomes" id="UP001139516">
    <property type="component" value="Unassembled WGS sequence"/>
</dbReference>
<dbReference type="Gene3D" id="1.20.1720.10">
    <property type="entry name" value="Multidrug resistance protein D"/>
    <property type="match status" value="1"/>
</dbReference>
<dbReference type="Pfam" id="PF07690">
    <property type="entry name" value="MFS_1"/>
    <property type="match status" value="1"/>
</dbReference>
<keyword evidence="6 7" id="KW-0472">Membrane</keyword>
<feature type="transmembrane region" description="Helical" evidence="7">
    <location>
        <begin position="105"/>
        <end position="123"/>
    </location>
</feature>
<evidence type="ECO:0000256" key="1">
    <source>
        <dbReference type="ARBA" id="ARBA00004651"/>
    </source>
</evidence>
<dbReference type="GO" id="GO:0005886">
    <property type="term" value="C:plasma membrane"/>
    <property type="evidence" value="ECO:0007669"/>
    <property type="project" value="UniProtKB-SubCell"/>
</dbReference>
<evidence type="ECO:0000259" key="8">
    <source>
        <dbReference type="PROSITE" id="PS50850"/>
    </source>
</evidence>
<evidence type="ECO:0000313" key="10">
    <source>
        <dbReference type="Proteomes" id="UP001139516"/>
    </source>
</evidence>
<keyword evidence="10" id="KW-1185">Reference proteome</keyword>
<feature type="domain" description="Major facilitator superfamily (MFS) profile" evidence="8">
    <location>
        <begin position="7"/>
        <end position="439"/>
    </location>
</feature>
<sequence length="439" mass="45078">MPRRLWAVLAILVGAFLGSLDVAIANIALPTIAADLRASPSAVVWVVNAYQLAIAVSLLPLAALGERIGQKRLYIGGMALFTLASLLCAAAPTLGWLVAARVLQGLGGASSSVVGGVLMRTIFPQRLIGRGISLFGLSVAISAALGPSVAAAILTTADWPWLFLVNLPFGLFAIVGAALVLPPSATLRRRFDQVGALLNAVMLTLLILGVDALGEHGWQGPAAVAVALGLGVVLLRHQRRHPSPLVPLDLLRLPVFALSIGTSICSYTAQAIAYIAMPFFLQHGLGYDAVRTGLLVTPWPLVIVVAAPLSGWLSDRYPAGILSSIGLACLAAGLLSLALLPAAPADWDIVWRMMLCGIGFGFFQTPNNRAVLTTGPVARTGAANGMMAQARLIGSTLGAAIVAGGFALLGGDAATVPLLLVAAGVAAFGAVVSVTRLAQ</sequence>
<dbReference type="PRINTS" id="PR01036">
    <property type="entry name" value="TCRTETB"/>
</dbReference>
<dbReference type="PANTHER" id="PTHR42718">
    <property type="entry name" value="MAJOR FACILITATOR SUPERFAMILY MULTIDRUG TRANSPORTER MFSC"/>
    <property type="match status" value="1"/>
</dbReference>
<feature type="transmembrane region" description="Helical" evidence="7">
    <location>
        <begin position="218"/>
        <end position="235"/>
    </location>
</feature>
<dbReference type="CDD" id="cd17321">
    <property type="entry name" value="MFS_MMR_MDR_like"/>
    <property type="match status" value="1"/>
</dbReference>
<protein>
    <submittedName>
        <fullName evidence="9">MFS transporter</fullName>
    </submittedName>
</protein>
<name>A0A9X1YCH4_9PROT</name>
<dbReference type="PROSITE" id="PS50850">
    <property type="entry name" value="MFS"/>
    <property type="match status" value="1"/>
</dbReference>
<feature type="transmembrane region" description="Helical" evidence="7">
    <location>
        <begin position="289"/>
        <end position="309"/>
    </location>
</feature>
<feature type="transmembrane region" description="Helical" evidence="7">
    <location>
        <begin position="321"/>
        <end position="343"/>
    </location>
</feature>
<evidence type="ECO:0000256" key="3">
    <source>
        <dbReference type="ARBA" id="ARBA00022475"/>
    </source>
</evidence>
<dbReference type="RefSeq" id="WP_248669265.1">
    <property type="nucleotide sequence ID" value="NZ_JALPRX010000111.1"/>
</dbReference>
<reference evidence="9" key="1">
    <citation type="submission" date="2022-04" db="EMBL/GenBank/DDBJ databases">
        <title>Roseomonas acroporae sp. nov., isolated from coral Acropora digitifera.</title>
        <authorList>
            <person name="Sun H."/>
        </authorList>
    </citation>
    <scope>NUCLEOTIDE SEQUENCE</scope>
    <source>
        <strain evidence="9">NAR14</strain>
    </source>
</reference>
<organism evidence="9 10">
    <name type="scientific">Roseomonas acroporae</name>
    <dbReference type="NCBI Taxonomy" id="2937791"/>
    <lineage>
        <taxon>Bacteria</taxon>
        <taxon>Pseudomonadati</taxon>
        <taxon>Pseudomonadota</taxon>
        <taxon>Alphaproteobacteria</taxon>
        <taxon>Acetobacterales</taxon>
        <taxon>Roseomonadaceae</taxon>
        <taxon>Roseomonas</taxon>
    </lineage>
</organism>
<keyword evidence="4 7" id="KW-0812">Transmembrane</keyword>
<dbReference type="EMBL" id="JALPRX010000111">
    <property type="protein sequence ID" value="MCK8787210.1"/>
    <property type="molecule type" value="Genomic_DNA"/>
</dbReference>
<dbReference type="GO" id="GO:0022857">
    <property type="term" value="F:transmembrane transporter activity"/>
    <property type="evidence" value="ECO:0007669"/>
    <property type="project" value="InterPro"/>
</dbReference>
<dbReference type="PANTHER" id="PTHR42718:SF46">
    <property type="entry name" value="BLR6921 PROTEIN"/>
    <property type="match status" value="1"/>
</dbReference>
<dbReference type="AlphaFoldDB" id="A0A9X1YCH4"/>
<dbReference type="Gene3D" id="1.20.1250.20">
    <property type="entry name" value="MFS general substrate transporter like domains"/>
    <property type="match status" value="1"/>
</dbReference>
<feature type="transmembrane region" description="Helical" evidence="7">
    <location>
        <begin position="73"/>
        <end position="99"/>
    </location>
</feature>